<dbReference type="STRING" id="760192.Halhy_1084"/>
<dbReference type="Pfam" id="PF01551">
    <property type="entry name" value="Peptidase_M23"/>
    <property type="match status" value="1"/>
</dbReference>
<dbReference type="GO" id="GO:0004222">
    <property type="term" value="F:metalloendopeptidase activity"/>
    <property type="evidence" value="ECO:0007669"/>
    <property type="project" value="TreeGrafter"/>
</dbReference>
<evidence type="ECO:0000256" key="6">
    <source>
        <dbReference type="ARBA" id="ARBA00022833"/>
    </source>
</evidence>
<dbReference type="RefSeq" id="WP_013763537.1">
    <property type="nucleotide sequence ID" value="NC_015510.1"/>
</dbReference>
<sequence>MLNTKIPFKLREKFAQLNWTWIIIGSLGLGLLLTLAVSPSTSRHLKASLLGKDRNVLIGSFPVVVPTIKYGFALDTFQVYESEFRSSENLGDILMKRRMTYADIDNLVRNSKDVFDVRDLTAGKPYLILSKDSTQGPDFLIYEPSVYKYYVFHLNNEDSLFIEKVERPITTAIRSSGVTVESSLWESMERSGADPALIKSLEDALKWSVDFHHLNRGEQFKAVYDQHYVEGQPVDPGRVHAALYKSENKENYAFYYESPHYTGYYDQEGRPMKKGFLRAPVKYARISSGYNLRRFHPILRTVRPHFGTDYAAPYGTPIIAVGDGTVLEATRRGGNGNFVKIKHTGQVQTQYLHMQAFARGIRPGARVSQGQVIGYVGATGLATGPHVCFRFWVNGKQVNHNMLKLPPPEPLPKAEMEKFSVLRDKFMEMLKEIPVETIAP</sequence>
<evidence type="ECO:0000259" key="10">
    <source>
        <dbReference type="Pfam" id="PF19425"/>
    </source>
</evidence>
<dbReference type="GO" id="GO:0006508">
    <property type="term" value="P:proteolysis"/>
    <property type="evidence" value="ECO:0007669"/>
    <property type="project" value="UniProtKB-KW"/>
</dbReference>
<dbReference type="Gene3D" id="3.10.450.350">
    <property type="match status" value="1"/>
</dbReference>
<evidence type="ECO:0000256" key="1">
    <source>
        <dbReference type="ARBA" id="ARBA00001947"/>
    </source>
</evidence>
<dbReference type="PANTHER" id="PTHR21666">
    <property type="entry name" value="PEPTIDASE-RELATED"/>
    <property type="match status" value="1"/>
</dbReference>
<dbReference type="OrthoDB" id="9810477at2"/>
<name>F4KRJ3_HALH1</name>
<comment type="subcellular location">
    <subcellularLocation>
        <location evidence="2">Cell envelope</location>
    </subcellularLocation>
</comment>
<evidence type="ECO:0000259" key="9">
    <source>
        <dbReference type="Pfam" id="PF01551"/>
    </source>
</evidence>
<keyword evidence="5" id="KW-0378">Hydrolase</keyword>
<dbReference type="GO" id="GO:0046872">
    <property type="term" value="F:metal ion binding"/>
    <property type="evidence" value="ECO:0007669"/>
    <property type="project" value="UniProtKB-KW"/>
</dbReference>
<dbReference type="eggNOG" id="COG0739">
    <property type="taxonomic scope" value="Bacteria"/>
</dbReference>
<evidence type="ECO:0000256" key="5">
    <source>
        <dbReference type="ARBA" id="ARBA00022801"/>
    </source>
</evidence>
<feature type="domain" description="M23ase beta-sheet core" evidence="9">
    <location>
        <begin position="304"/>
        <end position="399"/>
    </location>
</feature>
<evidence type="ECO:0000313" key="12">
    <source>
        <dbReference type="Proteomes" id="UP000008461"/>
    </source>
</evidence>
<organism evidence="11 12">
    <name type="scientific">Haliscomenobacter hydrossis (strain ATCC 27775 / DSM 1100 / LMG 10767 / O)</name>
    <dbReference type="NCBI Taxonomy" id="760192"/>
    <lineage>
        <taxon>Bacteria</taxon>
        <taxon>Pseudomonadati</taxon>
        <taxon>Bacteroidota</taxon>
        <taxon>Saprospiria</taxon>
        <taxon>Saprospirales</taxon>
        <taxon>Haliscomenobacteraceae</taxon>
        <taxon>Haliscomenobacter</taxon>
    </lineage>
</organism>
<dbReference type="InterPro" id="IPR045834">
    <property type="entry name" value="Csd3_N2"/>
</dbReference>
<dbReference type="Gene3D" id="2.70.70.10">
    <property type="entry name" value="Glucose Permease (Domain IIA)"/>
    <property type="match status" value="1"/>
</dbReference>
<dbReference type="HOGENOM" id="CLU_026846_4_3_10"/>
<evidence type="ECO:0000313" key="11">
    <source>
        <dbReference type="EMBL" id="AEE48982.1"/>
    </source>
</evidence>
<dbReference type="AlphaFoldDB" id="F4KRJ3"/>
<reference key="2">
    <citation type="submission" date="2011-04" db="EMBL/GenBank/DDBJ databases">
        <title>Complete sequence of chromosome of Haliscomenobacter hydrossis DSM 1100.</title>
        <authorList>
            <consortium name="US DOE Joint Genome Institute (JGI-PGF)"/>
            <person name="Lucas S."/>
            <person name="Han J."/>
            <person name="Lapidus A."/>
            <person name="Bruce D."/>
            <person name="Goodwin L."/>
            <person name="Pitluck S."/>
            <person name="Peters L."/>
            <person name="Kyrpides N."/>
            <person name="Mavromatis K."/>
            <person name="Ivanova N."/>
            <person name="Ovchinnikova G."/>
            <person name="Pagani I."/>
            <person name="Daligault H."/>
            <person name="Detter J.C."/>
            <person name="Han C."/>
            <person name="Land M."/>
            <person name="Hauser L."/>
            <person name="Markowitz V."/>
            <person name="Cheng J.-F."/>
            <person name="Hugenholtz P."/>
            <person name="Woyke T."/>
            <person name="Wu D."/>
            <person name="Verbarg S."/>
            <person name="Frueling A."/>
            <person name="Brambilla E."/>
            <person name="Klenk H.-P."/>
            <person name="Eisen J.A."/>
        </authorList>
    </citation>
    <scope>NUCLEOTIDE SEQUENCE</scope>
    <source>
        <strain>DSM 1100</strain>
    </source>
</reference>
<dbReference type="CDD" id="cd12797">
    <property type="entry name" value="M23_peptidase"/>
    <property type="match status" value="1"/>
</dbReference>
<accession>F4KRJ3</accession>
<keyword evidence="4" id="KW-0479">Metal-binding</keyword>
<dbReference type="PANTHER" id="PTHR21666:SF288">
    <property type="entry name" value="CELL DIVISION PROTEIN YTFB"/>
    <property type="match status" value="1"/>
</dbReference>
<dbReference type="Pfam" id="PF19425">
    <property type="entry name" value="Csd3_N2"/>
    <property type="match status" value="1"/>
</dbReference>
<keyword evidence="8" id="KW-1133">Transmembrane helix</keyword>
<dbReference type="SUPFAM" id="SSF51261">
    <property type="entry name" value="Duplicated hybrid motif"/>
    <property type="match status" value="1"/>
</dbReference>
<dbReference type="InterPro" id="IPR011055">
    <property type="entry name" value="Dup_hybrid_motif"/>
</dbReference>
<dbReference type="KEGG" id="hhy:Halhy_1084"/>
<keyword evidence="6" id="KW-0862">Zinc</keyword>
<keyword evidence="3" id="KW-0645">Protease</keyword>
<dbReference type="GO" id="GO:0030313">
    <property type="term" value="C:cell envelope"/>
    <property type="evidence" value="ECO:0007669"/>
    <property type="project" value="UniProtKB-SubCell"/>
</dbReference>
<evidence type="ECO:0000256" key="2">
    <source>
        <dbReference type="ARBA" id="ARBA00004196"/>
    </source>
</evidence>
<evidence type="ECO:0000256" key="8">
    <source>
        <dbReference type="SAM" id="Phobius"/>
    </source>
</evidence>
<keyword evidence="8" id="KW-0812">Transmembrane</keyword>
<protein>
    <submittedName>
        <fullName evidence="11">Peptidase M23</fullName>
    </submittedName>
</protein>
<dbReference type="InterPro" id="IPR016047">
    <property type="entry name" value="M23ase_b-sheet_dom"/>
</dbReference>
<dbReference type="Proteomes" id="UP000008461">
    <property type="component" value="Chromosome"/>
</dbReference>
<reference evidence="11 12" key="1">
    <citation type="journal article" date="2011" name="Stand. Genomic Sci.">
        <title>Complete genome sequence of Haliscomenobacter hydrossis type strain (O).</title>
        <authorList>
            <consortium name="US DOE Joint Genome Institute (JGI-PGF)"/>
            <person name="Daligault H."/>
            <person name="Lapidus A."/>
            <person name="Zeytun A."/>
            <person name="Nolan M."/>
            <person name="Lucas S."/>
            <person name="Del Rio T.G."/>
            <person name="Tice H."/>
            <person name="Cheng J.F."/>
            <person name="Tapia R."/>
            <person name="Han C."/>
            <person name="Goodwin L."/>
            <person name="Pitluck S."/>
            <person name="Liolios K."/>
            <person name="Pagani I."/>
            <person name="Ivanova N."/>
            <person name="Huntemann M."/>
            <person name="Mavromatis K."/>
            <person name="Mikhailova N."/>
            <person name="Pati A."/>
            <person name="Chen A."/>
            <person name="Palaniappan K."/>
            <person name="Land M."/>
            <person name="Hauser L."/>
            <person name="Brambilla E.M."/>
            <person name="Rohde M."/>
            <person name="Verbarg S."/>
            <person name="Goker M."/>
            <person name="Bristow J."/>
            <person name="Eisen J.A."/>
            <person name="Markowitz V."/>
            <person name="Hugenholtz P."/>
            <person name="Kyrpides N.C."/>
            <person name="Klenk H.P."/>
            <person name="Woyke T."/>
        </authorList>
    </citation>
    <scope>NUCLEOTIDE SEQUENCE [LARGE SCALE GENOMIC DNA]</scope>
    <source>
        <strain evidence="12">ATCC 27775 / DSM 1100 / LMG 10767 / O</strain>
    </source>
</reference>
<evidence type="ECO:0000256" key="3">
    <source>
        <dbReference type="ARBA" id="ARBA00022670"/>
    </source>
</evidence>
<feature type="domain" description="Csd3-like second N-terminal" evidence="10">
    <location>
        <begin position="179"/>
        <end position="291"/>
    </location>
</feature>
<dbReference type="InterPro" id="IPR050570">
    <property type="entry name" value="Cell_wall_metabolism_enzyme"/>
</dbReference>
<feature type="transmembrane region" description="Helical" evidence="8">
    <location>
        <begin position="20"/>
        <end position="38"/>
    </location>
</feature>
<dbReference type="EMBL" id="CP002691">
    <property type="protein sequence ID" value="AEE48982.1"/>
    <property type="molecule type" value="Genomic_DNA"/>
</dbReference>
<keyword evidence="7" id="KW-0482">Metalloprotease</keyword>
<evidence type="ECO:0000256" key="4">
    <source>
        <dbReference type="ARBA" id="ARBA00022723"/>
    </source>
</evidence>
<keyword evidence="12" id="KW-1185">Reference proteome</keyword>
<evidence type="ECO:0000256" key="7">
    <source>
        <dbReference type="ARBA" id="ARBA00023049"/>
    </source>
</evidence>
<comment type="cofactor">
    <cofactor evidence="1">
        <name>Zn(2+)</name>
        <dbReference type="ChEBI" id="CHEBI:29105"/>
    </cofactor>
</comment>
<keyword evidence="8" id="KW-0472">Membrane</keyword>
<proteinExistence type="predicted"/>
<gene>
    <name evidence="11" type="ordered locus">Halhy_1084</name>
</gene>